<dbReference type="PANTHER" id="PTHR11945">
    <property type="entry name" value="MADS BOX PROTEIN"/>
    <property type="match status" value="1"/>
</dbReference>
<organism evidence="7 8">
    <name type="scientific">Papaver atlanticum</name>
    <dbReference type="NCBI Taxonomy" id="357466"/>
    <lineage>
        <taxon>Eukaryota</taxon>
        <taxon>Viridiplantae</taxon>
        <taxon>Streptophyta</taxon>
        <taxon>Embryophyta</taxon>
        <taxon>Tracheophyta</taxon>
        <taxon>Spermatophyta</taxon>
        <taxon>Magnoliopsida</taxon>
        <taxon>Ranunculales</taxon>
        <taxon>Papaveraceae</taxon>
        <taxon>Papaveroideae</taxon>
        <taxon>Papaver</taxon>
    </lineage>
</organism>
<dbReference type="GO" id="GO:0005634">
    <property type="term" value="C:nucleus"/>
    <property type="evidence" value="ECO:0007669"/>
    <property type="project" value="UniProtKB-SubCell"/>
</dbReference>
<dbReference type="Pfam" id="PF00319">
    <property type="entry name" value="SRF-TF"/>
    <property type="match status" value="1"/>
</dbReference>
<dbReference type="Gene3D" id="3.40.1810.10">
    <property type="entry name" value="Transcription factor, MADS-box"/>
    <property type="match status" value="1"/>
</dbReference>
<dbReference type="GO" id="GO:0000981">
    <property type="term" value="F:DNA-binding transcription factor activity, RNA polymerase II-specific"/>
    <property type="evidence" value="ECO:0007669"/>
    <property type="project" value="InterPro"/>
</dbReference>
<evidence type="ECO:0000313" key="7">
    <source>
        <dbReference type="EMBL" id="KAI3925922.1"/>
    </source>
</evidence>
<dbReference type="PANTHER" id="PTHR11945:SF387">
    <property type="entry name" value="AGAMOUS-LIKE MADS-BOX PROTEIN AGL80"/>
    <property type="match status" value="1"/>
</dbReference>
<dbReference type="InterPro" id="IPR002100">
    <property type="entry name" value="TF_MADSbox"/>
</dbReference>
<proteinExistence type="predicted"/>
<keyword evidence="5" id="KW-0539">Nucleus</keyword>
<dbReference type="PRINTS" id="PR00404">
    <property type="entry name" value="MADSDOMAIN"/>
</dbReference>
<keyword evidence="3" id="KW-0238">DNA-binding</keyword>
<dbReference type="GO" id="GO:0046983">
    <property type="term" value="F:protein dimerization activity"/>
    <property type="evidence" value="ECO:0007669"/>
    <property type="project" value="InterPro"/>
</dbReference>
<evidence type="ECO:0000256" key="5">
    <source>
        <dbReference type="ARBA" id="ARBA00023242"/>
    </source>
</evidence>
<evidence type="ECO:0000256" key="1">
    <source>
        <dbReference type="ARBA" id="ARBA00004123"/>
    </source>
</evidence>
<dbReference type="AlphaFoldDB" id="A0AAD4SVJ0"/>
<keyword evidence="8" id="KW-1185">Reference proteome</keyword>
<dbReference type="GO" id="GO:0045944">
    <property type="term" value="P:positive regulation of transcription by RNA polymerase II"/>
    <property type="evidence" value="ECO:0007669"/>
    <property type="project" value="InterPro"/>
</dbReference>
<dbReference type="CDD" id="cd00266">
    <property type="entry name" value="MADS_SRF_like"/>
    <property type="match status" value="1"/>
</dbReference>
<evidence type="ECO:0000313" key="8">
    <source>
        <dbReference type="Proteomes" id="UP001202328"/>
    </source>
</evidence>
<comment type="subcellular location">
    <subcellularLocation>
        <location evidence="1">Nucleus</location>
    </subcellularLocation>
</comment>
<protein>
    <recommendedName>
        <fullName evidence="6">MADS-box domain-containing protein</fullName>
    </recommendedName>
</protein>
<dbReference type="SUPFAM" id="SSF55455">
    <property type="entry name" value="SRF-like"/>
    <property type="match status" value="1"/>
</dbReference>
<comment type="caution">
    <text evidence="7">The sequence shown here is derived from an EMBL/GenBank/DDBJ whole genome shotgun (WGS) entry which is preliminary data.</text>
</comment>
<dbReference type="SMART" id="SM00432">
    <property type="entry name" value="MADS"/>
    <property type="match status" value="1"/>
</dbReference>
<dbReference type="Proteomes" id="UP001202328">
    <property type="component" value="Unassembled WGS sequence"/>
</dbReference>
<gene>
    <name evidence="7" type="ORF">MKW98_028058</name>
</gene>
<evidence type="ECO:0000256" key="4">
    <source>
        <dbReference type="ARBA" id="ARBA00023163"/>
    </source>
</evidence>
<evidence type="ECO:0000256" key="2">
    <source>
        <dbReference type="ARBA" id="ARBA00023015"/>
    </source>
</evidence>
<keyword evidence="4" id="KW-0804">Transcription</keyword>
<dbReference type="InterPro" id="IPR036879">
    <property type="entry name" value="TF_MADSbox_sf"/>
</dbReference>
<dbReference type="GO" id="GO:0000978">
    <property type="term" value="F:RNA polymerase II cis-regulatory region sequence-specific DNA binding"/>
    <property type="evidence" value="ECO:0007669"/>
    <property type="project" value="TreeGrafter"/>
</dbReference>
<keyword evidence="2" id="KW-0805">Transcription regulation</keyword>
<accession>A0AAD4SVJ0</accession>
<dbReference type="PROSITE" id="PS50066">
    <property type="entry name" value="MADS_BOX_2"/>
    <property type="match status" value="1"/>
</dbReference>
<dbReference type="InterPro" id="IPR033897">
    <property type="entry name" value="SRF-like_MADS-box"/>
</dbReference>
<evidence type="ECO:0000256" key="3">
    <source>
        <dbReference type="ARBA" id="ARBA00023125"/>
    </source>
</evidence>
<feature type="domain" description="MADS-box" evidence="6">
    <location>
        <begin position="1"/>
        <end position="53"/>
    </location>
</feature>
<name>A0AAD4SVJ0_9MAGN</name>
<dbReference type="EMBL" id="JAJJMB010008071">
    <property type="protein sequence ID" value="KAI3925922.1"/>
    <property type="molecule type" value="Genomic_DNA"/>
</dbReference>
<reference evidence="7" key="1">
    <citation type="submission" date="2022-04" db="EMBL/GenBank/DDBJ databases">
        <title>A functionally conserved STORR gene fusion in Papaver species that diverged 16.8 million years ago.</title>
        <authorList>
            <person name="Catania T."/>
        </authorList>
    </citation>
    <scope>NUCLEOTIDE SEQUENCE</scope>
    <source>
        <strain evidence="7">S-188037</strain>
    </source>
</reference>
<evidence type="ECO:0000259" key="6">
    <source>
        <dbReference type="PROSITE" id="PS50066"/>
    </source>
</evidence>
<sequence length="350" mass="38790">MARKKIKLAYIADANARRATFKKRRSGLLKKVSQLSTLCDVNACAVVYGPYDRQPEIWPQQPEARSVIARFKRSREEQFTYADKQLNPESYTRSRVGKINEQFFKHRRENHYMELNWMYNHALTGQYFVPDGTLADFSSLLGDKEKQVKNKLAKLKKAPTPVVQTTAANTGGSAVFTATNAREVSTIDIPNFNPNFINAGGSGISGGTVTGGDMYGGVANHHNQDYGVIINGTGGQEMLASDAANGALQSQPFFMDVTNPPSVVQSGDQLIVDYLEGYPNNDQMLMQGGIPTPYTNDGLLEDIVSSNSRMMMPANNSYVPMNSIDTTMNNIQMINFINGQLPQFYTANYF</sequence>